<reference evidence="1" key="1">
    <citation type="submission" date="2024-12" db="EMBL/GenBank/DDBJ databases">
        <title>Comparative genomics and development of molecular markers within Purpureocillium lilacinum and among Purpureocillium species.</title>
        <authorList>
            <person name="Yeh Z.-Y."/>
            <person name="Ni N.-T."/>
            <person name="Lo P.-H."/>
            <person name="Mushyakhwo K."/>
            <person name="Lin C.-F."/>
            <person name="Nai Y.-S."/>
        </authorList>
    </citation>
    <scope>NUCLEOTIDE SEQUENCE</scope>
    <source>
        <strain evidence="1">NCHU-NPUST-175</strain>
    </source>
</reference>
<keyword evidence="2" id="KW-1185">Reference proteome</keyword>
<comment type="caution">
    <text evidence="1">The sequence shown here is derived from an EMBL/GenBank/DDBJ whole genome shotgun (WGS) entry which is preliminary data.</text>
</comment>
<evidence type="ECO:0000313" key="2">
    <source>
        <dbReference type="Proteomes" id="UP001638806"/>
    </source>
</evidence>
<sequence length="228" mass="24423">MPPSQDGFGHDRIATWRLGHLSVPRARGSQAHPPAISASNVPGMGRFDADGHERLSELAVSPHARNSYVAHIVPTTMMSGIPPVLVRTPMPVRLHICASPREPQTAAPRPFRNGAAAPPAPSSTRQERGEEGGRGARVIRFFPTPWDSWAALRSVPDQKLGRPAGPRGVRLGYVRERWARGGGDMVGICAVRKDTTGGSQTGRTSGAKMFEDPLAAMHAAQGFTAMMD</sequence>
<gene>
    <name evidence="1" type="ORF">ACCO45_007786</name>
</gene>
<evidence type="ECO:0000313" key="1">
    <source>
        <dbReference type="EMBL" id="KAL3957208.1"/>
    </source>
</evidence>
<dbReference type="Proteomes" id="UP001638806">
    <property type="component" value="Unassembled WGS sequence"/>
</dbReference>
<name>A0ACC4DM55_PURLI</name>
<protein>
    <submittedName>
        <fullName evidence="1">Uncharacterized protein</fullName>
    </submittedName>
</protein>
<organism evidence="1 2">
    <name type="scientific">Purpureocillium lilacinum</name>
    <name type="common">Paecilomyces lilacinus</name>
    <dbReference type="NCBI Taxonomy" id="33203"/>
    <lineage>
        <taxon>Eukaryota</taxon>
        <taxon>Fungi</taxon>
        <taxon>Dikarya</taxon>
        <taxon>Ascomycota</taxon>
        <taxon>Pezizomycotina</taxon>
        <taxon>Sordariomycetes</taxon>
        <taxon>Hypocreomycetidae</taxon>
        <taxon>Hypocreales</taxon>
        <taxon>Ophiocordycipitaceae</taxon>
        <taxon>Purpureocillium</taxon>
    </lineage>
</organism>
<proteinExistence type="predicted"/>
<dbReference type="EMBL" id="JBGNUJ010000007">
    <property type="protein sequence ID" value="KAL3957208.1"/>
    <property type="molecule type" value="Genomic_DNA"/>
</dbReference>
<accession>A0ACC4DM55</accession>